<dbReference type="SUPFAM" id="SSF46785">
    <property type="entry name" value="Winged helix' DNA-binding domain"/>
    <property type="match status" value="1"/>
</dbReference>
<dbReference type="InterPro" id="IPR039422">
    <property type="entry name" value="MarR/SlyA-like"/>
</dbReference>
<evidence type="ECO:0000313" key="2">
    <source>
        <dbReference type="EMBL" id="WSD19729.1"/>
    </source>
</evidence>
<dbReference type="PANTHER" id="PTHR33164:SF43">
    <property type="entry name" value="HTH-TYPE TRANSCRIPTIONAL REPRESSOR YETL"/>
    <property type="match status" value="1"/>
</dbReference>
<evidence type="ECO:0000259" key="1">
    <source>
        <dbReference type="PROSITE" id="PS50995"/>
    </source>
</evidence>
<name>A0ABZ1HRI5_STRPH</name>
<dbReference type="PANTHER" id="PTHR33164">
    <property type="entry name" value="TRANSCRIPTIONAL REGULATOR, MARR FAMILY"/>
    <property type="match status" value="1"/>
</dbReference>
<dbReference type="CDD" id="cd00090">
    <property type="entry name" value="HTH_ARSR"/>
    <property type="match status" value="1"/>
</dbReference>
<dbReference type="EMBL" id="CP109135">
    <property type="protein sequence ID" value="WSD19729.1"/>
    <property type="molecule type" value="Genomic_DNA"/>
</dbReference>
<organism evidence="2 3">
    <name type="scientific">Streptomyces phaeochromogenes</name>
    <dbReference type="NCBI Taxonomy" id="1923"/>
    <lineage>
        <taxon>Bacteria</taxon>
        <taxon>Bacillati</taxon>
        <taxon>Actinomycetota</taxon>
        <taxon>Actinomycetes</taxon>
        <taxon>Kitasatosporales</taxon>
        <taxon>Streptomycetaceae</taxon>
        <taxon>Streptomyces</taxon>
        <taxon>Streptomyces phaeochromogenes group</taxon>
    </lineage>
</organism>
<gene>
    <name evidence="2" type="ORF">OHB35_44470</name>
</gene>
<dbReference type="InterPro" id="IPR001845">
    <property type="entry name" value="HTH_ArsR_DNA-bd_dom"/>
</dbReference>
<protein>
    <submittedName>
        <fullName evidence="2">MarR family transcriptional regulator</fullName>
    </submittedName>
</protein>
<evidence type="ECO:0000313" key="3">
    <source>
        <dbReference type="Proteomes" id="UP001340816"/>
    </source>
</evidence>
<proteinExistence type="predicted"/>
<dbReference type="RefSeq" id="WP_326761665.1">
    <property type="nucleotide sequence ID" value="NZ_CP109135.1"/>
</dbReference>
<dbReference type="InterPro" id="IPR011991">
    <property type="entry name" value="ArsR-like_HTH"/>
</dbReference>
<feature type="domain" description="HTH marR-type" evidence="1">
    <location>
        <begin position="14"/>
        <end position="147"/>
    </location>
</feature>
<dbReference type="PROSITE" id="PS50995">
    <property type="entry name" value="HTH_MARR_2"/>
    <property type="match status" value="1"/>
</dbReference>
<dbReference type="Pfam" id="PF12802">
    <property type="entry name" value="MarR_2"/>
    <property type="match status" value="1"/>
</dbReference>
<accession>A0ABZ1HRI5</accession>
<dbReference type="InterPro" id="IPR000835">
    <property type="entry name" value="HTH_MarR-typ"/>
</dbReference>
<dbReference type="InterPro" id="IPR036390">
    <property type="entry name" value="WH_DNA-bd_sf"/>
</dbReference>
<dbReference type="InterPro" id="IPR036388">
    <property type="entry name" value="WH-like_DNA-bd_sf"/>
</dbReference>
<keyword evidence="3" id="KW-1185">Reference proteome</keyword>
<dbReference type="SMART" id="SM00347">
    <property type="entry name" value="HTH_MARR"/>
    <property type="match status" value="1"/>
</dbReference>
<sequence length="156" mass="16732">MADTPSSSGHNAMCLRVMQLMPQIARGLRRSQDLAAPQTLTPLGPRHVAALGQLREEPLTVGALAGRLGLTLSTVSGVLADLDRAGFVTRTSDTGDRRRTIVRISPAKSAEIEQWLDGAAQPMSRVLDQLAPDEQAVFLKAMGMLAAELRVHDTQP</sequence>
<dbReference type="SMART" id="SM00418">
    <property type="entry name" value="HTH_ARSR"/>
    <property type="match status" value="1"/>
</dbReference>
<dbReference type="Gene3D" id="1.10.10.10">
    <property type="entry name" value="Winged helix-like DNA-binding domain superfamily/Winged helix DNA-binding domain"/>
    <property type="match status" value="1"/>
</dbReference>
<reference evidence="2 3" key="1">
    <citation type="submission" date="2022-10" db="EMBL/GenBank/DDBJ databases">
        <title>The complete genomes of actinobacterial strains from the NBC collection.</title>
        <authorList>
            <person name="Joergensen T.S."/>
            <person name="Alvarez Arevalo M."/>
            <person name="Sterndorff E.B."/>
            <person name="Faurdal D."/>
            <person name="Vuksanovic O."/>
            <person name="Mourched A.-S."/>
            <person name="Charusanti P."/>
            <person name="Shaw S."/>
            <person name="Blin K."/>
            <person name="Weber T."/>
        </authorList>
    </citation>
    <scope>NUCLEOTIDE SEQUENCE [LARGE SCALE GENOMIC DNA]</scope>
    <source>
        <strain evidence="2 3">NBC 01752</strain>
    </source>
</reference>
<dbReference type="Proteomes" id="UP001340816">
    <property type="component" value="Chromosome"/>
</dbReference>